<evidence type="ECO:0000313" key="2">
    <source>
        <dbReference type="EMBL" id="KAK3691973.1"/>
    </source>
</evidence>
<dbReference type="AlphaFoldDB" id="A0AAE1CF63"/>
<dbReference type="EMBL" id="JAWDGP010008066">
    <property type="protein sequence ID" value="KAK3691973.1"/>
    <property type="molecule type" value="Genomic_DNA"/>
</dbReference>
<evidence type="ECO:0000256" key="1">
    <source>
        <dbReference type="SAM" id="MobiDB-lite"/>
    </source>
</evidence>
<dbReference type="EMBL" id="JAWDGP010004883">
    <property type="protein sequence ID" value="KAK3761488.1"/>
    <property type="molecule type" value="Genomic_DNA"/>
</dbReference>
<comment type="caution">
    <text evidence="2">The sequence shown here is derived from an EMBL/GenBank/DDBJ whole genome shotgun (WGS) entry which is preliminary data.</text>
</comment>
<evidence type="ECO:0000313" key="3">
    <source>
        <dbReference type="EMBL" id="KAK3761488.1"/>
    </source>
</evidence>
<organism evidence="2 4">
    <name type="scientific">Elysia crispata</name>
    <name type="common">lettuce slug</name>
    <dbReference type="NCBI Taxonomy" id="231223"/>
    <lineage>
        <taxon>Eukaryota</taxon>
        <taxon>Metazoa</taxon>
        <taxon>Spiralia</taxon>
        <taxon>Lophotrochozoa</taxon>
        <taxon>Mollusca</taxon>
        <taxon>Gastropoda</taxon>
        <taxon>Heterobranchia</taxon>
        <taxon>Euthyneura</taxon>
        <taxon>Panpulmonata</taxon>
        <taxon>Sacoglossa</taxon>
        <taxon>Placobranchoidea</taxon>
        <taxon>Plakobranchidae</taxon>
        <taxon>Elysia</taxon>
    </lineage>
</organism>
<feature type="non-terminal residue" evidence="2">
    <location>
        <position position="27"/>
    </location>
</feature>
<accession>A0AAE1CF63</accession>
<feature type="compositionally biased region" description="Basic residues" evidence="1">
    <location>
        <begin position="18"/>
        <end position="27"/>
    </location>
</feature>
<proteinExistence type="predicted"/>
<feature type="region of interest" description="Disordered" evidence="1">
    <location>
        <begin position="1"/>
        <end position="27"/>
    </location>
</feature>
<name>A0AAE1CF63_9GAST</name>
<evidence type="ECO:0000313" key="4">
    <source>
        <dbReference type="Proteomes" id="UP001283361"/>
    </source>
</evidence>
<dbReference type="Proteomes" id="UP001283361">
    <property type="component" value="Unassembled WGS sequence"/>
</dbReference>
<gene>
    <name evidence="3" type="ORF">RRG08_007144</name>
    <name evidence="2" type="ORF">RRG08_007146</name>
</gene>
<protein>
    <submittedName>
        <fullName evidence="2">Uncharacterized protein</fullName>
    </submittedName>
</protein>
<reference evidence="2" key="1">
    <citation type="journal article" date="2023" name="G3 (Bethesda)">
        <title>A reference genome for the long-term kleptoplast-retaining sea slug Elysia crispata morphotype clarki.</title>
        <authorList>
            <person name="Eastman K.E."/>
            <person name="Pendleton A.L."/>
            <person name="Shaikh M.A."/>
            <person name="Suttiyut T."/>
            <person name="Ogas R."/>
            <person name="Tomko P."/>
            <person name="Gavelis G."/>
            <person name="Widhalm J.R."/>
            <person name="Wisecaver J.H."/>
        </authorList>
    </citation>
    <scope>NUCLEOTIDE SEQUENCE</scope>
    <source>
        <strain evidence="2">ECLA1</strain>
    </source>
</reference>
<sequence length="27" mass="3172">MSVITQRPVVRRQEFQHGGRHGKILKL</sequence>
<keyword evidence="4" id="KW-1185">Reference proteome</keyword>